<feature type="region of interest" description="Disordered" evidence="1">
    <location>
        <begin position="1"/>
        <end position="64"/>
    </location>
</feature>
<dbReference type="AlphaFoldDB" id="A0A699WH09"/>
<organism evidence="2">
    <name type="scientific">Tanacetum cinerariifolium</name>
    <name type="common">Dalmatian daisy</name>
    <name type="synonym">Chrysanthemum cinerariifolium</name>
    <dbReference type="NCBI Taxonomy" id="118510"/>
    <lineage>
        <taxon>Eukaryota</taxon>
        <taxon>Viridiplantae</taxon>
        <taxon>Streptophyta</taxon>
        <taxon>Embryophyta</taxon>
        <taxon>Tracheophyta</taxon>
        <taxon>Spermatophyta</taxon>
        <taxon>Magnoliopsida</taxon>
        <taxon>eudicotyledons</taxon>
        <taxon>Gunneridae</taxon>
        <taxon>Pentapetalae</taxon>
        <taxon>asterids</taxon>
        <taxon>campanulids</taxon>
        <taxon>Asterales</taxon>
        <taxon>Asteraceae</taxon>
        <taxon>Asteroideae</taxon>
        <taxon>Anthemideae</taxon>
        <taxon>Anthemidinae</taxon>
        <taxon>Tanacetum</taxon>
    </lineage>
</organism>
<feature type="region of interest" description="Disordered" evidence="1">
    <location>
        <begin position="105"/>
        <end position="125"/>
    </location>
</feature>
<gene>
    <name evidence="2" type="ORF">Tci_918954</name>
</gene>
<reference evidence="2" key="1">
    <citation type="journal article" date="2019" name="Sci. Rep.">
        <title>Draft genome of Tanacetum cinerariifolium, the natural source of mosquito coil.</title>
        <authorList>
            <person name="Yamashiro T."/>
            <person name="Shiraishi A."/>
            <person name="Satake H."/>
            <person name="Nakayama K."/>
        </authorList>
    </citation>
    <scope>NUCLEOTIDE SEQUENCE</scope>
</reference>
<feature type="non-terminal residue" evidence="2">
    <location>
        <position position="125"/>
    </location>
</feature>
<sequence>DYLADGGDNGNDEEESSEDDEDDDMDVEAEEEEQEEHPAPADSVVVAPTAADQAPSAEERSHLRLNSEVVRLLAISSPPASPLSPWSSLPPQIPFPLLPPILSPPSPILSPAPPPSPIRSLGYRA</sequence>
<comment type="caution">
    <text evidence="2">The sequence shown here is derived from an EMBL/GenBank/DDBJ whole genome shotgun (WGS) entry which is preliminary data.</text>
</comment>
<proteinExistence type="predicted"/>
<evidence type="ECO:0000256" key="1">
    <source>
        <dbReference type="SAM" id="MobiDB-lite"/>
    </source>
</evidence>
<name>A0A699WH09_TANCI</name>
<protein>
    <submittedName>
        <fullName evidence="2">Uncharacterized protein</fullName>
    </submittedName>
</protein>
<feature type="non-terminal residue" evidence="2">
    <location>
        <position position="1"/>
    </location>
</feature>
<dbReference type="EMBL" id="BKCJ011688546">
    <property type="protein sequence ID" value="GFD46985.1"/>
    <property type="molecule type" value="Genomic_DNA"/>
</dbReference>
<feature type="compositionally biased region" description="Acidic residues" evidence="1">
    <location>
        <begin position="10"/>
        <end position="35"/>
    </location>
</feature>
<accession>A0A699WH09</accession>
<evidence type="ECO:0000313" key="2">
    <source>
        <dbReference type="EMBL" id="GFD46985.1"/>
    </source>
</evidence>
<feature type="compositionally biased region" description="Pro residues" evidence="1">
    <location>
        <begin position="105"/>
        <end position="117"/>
    </location>
</feature>